<dbReference type="InterPro" id="IPR006594">
    <property type="entry name" value="LisH"/>
</dbReference>
<dbReference type="InterPro" id="IPR050618">
    <property type="entry name" value="Ubq-SigPath_Reg"/>
</dbReference>
<evidence type="ECO:0000313" key="2">
    <source>
        <dbReference type="EMBL" id="KAH8106998.1"/>
    </source>
</evidence>
<feature type="domain" description="CRA" evidence="1">
    <location>
        <begin position="177"/>
        <end position="278"/>
    </location>
</feature>
<accession>A0A8K0XUX9</accession>
<proteinExistence type="predicted"/>
<protein>
    <submittedName>
        <fullName evidence="2">CTLH/CRA C-terminal to lish motif domain-containing protein</fullName>
    </submittedName>
</protein>
<keyword evidence="3" id="KW-1185">Reference proteome</keyword>
<dbReference type="InterPro" id="IPR024964">
    <property type="entry name" value="CTLH/CRA"/>
</dbReference>
<dbReference type="InterPro" id="IPR013144">
    <property type="entry name" value="CRA_dom"/>
</dbReference>
<reference evidence="2" key="1">
    <citation type="journal article" date="2021" name="New Phytol.">
        <title>Evolutionary innovations through gain and loss of genes in the ectomycorrhizal Boletales.</title>
        <authorList>
            <person name="Wu G."/>
            <person name="Miyauchi S."/>
            <person name="Morin E."/>
            <person name="Kuo A."/>
            <person name="Drula E."/>
            <person name="Varga T."/>
            <person name="Kohler A."/>
            <person name="Feng B."/>
            <person name="Cao Y."/>
            <person name="Lipzen A."/>
            <person name="Daum C."/>
            <person name="Hundley H."/>
            <person name="Pangilinan J."/>
            <person name="Johnson J."/>
            <person name="Barry K."/>
            <person name="LaButti K."/>
            <person name="Ng V."/>
            <person name="Ahrendt S."/>
            <person name="Min B."/>
            <person name="Choi I.G."/>
            <person name="Park H."/>
            <person name="Plett J.M."/>
            <person name="Magnuson J."/>
            <person name="Spatafora J.W."/>
            <person name="Nagy L.G."/>
            <person name="Henrissat B."/>
            <person name="Grigoriev I.V."/>
            <person name="Yang Z.L."/>
            <person name="Xu J."/>
            <person name="Martin F.M."/>
        </authorList>
    </citation>
    <scope>NUCLEOTIDE SEQUENCE</scope>
    <source>
        <strain evidence="2">KKN 215</strain>
    </source>
</reference>
<gene>
    <name evidence="2" type="ORF">BXZ70DRAFT_862257</name>
</gene>
<feature type="non-terminal residue" evidence="2">
    <location>
        <position position="1"/>
    </location>
</feature>
<dbReference type="Pfam" id="PF10607">
    <property type="entry name" value="CTLH"/>
    <property type="match status" value="1"/>
</dbReference>
<name>A0A8K0XUX9_9AGAR</name>
<feature type="non-terminal residue" evidence="2">
    <location>
        <position position="292"/>
    </location>
</feature>
<dbReference type="Proteomes" id="UP000813824">
    <property type="component" value="Unassembled WGS sequence"/>
</dbReference>
<dbReference type="OrthoDB" id="8048523at2759"/>
<comment type="caution">
    <text evidence="2">The sequence shown here is derived from an EMBL/GenBank/DDBJ whole genome shotgun (WGS) entry which is preliminary data.</text>
</comment>
<evidence type="ECO:0000313" key="3">
    <source>
        <dbReference type="Proteomes" id="UP000813824"/>
    </source>
</evidence>
<dbReference type="AlphaFoldDB" id="A0A8K0XUX9"/>
<evidence type="ECO:0000259" key="1">
    <source>
        <dbReference type="SMART" id="SM00757"/>
    </source>
</evidence>
<dbReference type="EMBL" id="JAEVFJ010000002">
    <property type="protein sequence ID" value="KAH8106998.1"/>
    <property type="molecule type" value="Genomic_DNA"/>
</dbReference>
<sequence length="292" mass="32212">RTLVLDYLCHNSYTGTARAFVRESAVKHLDADGDELMSPAVPELSTGDPLAETLEERLAPAEVRREIQTHLLSGRMDEAISLLNEHFPSVLSEEREPLLGADKSQPSTGFDYIPVTSVDPTHLALNLRIHAFIEAARTVPLPYHPPTALPTTPLSPSSPALAAASKLSVKGPSDPAAHQYDLLHRAQSLYAEAQSLVSAEARATYLVELSHVSGLLAYTDPENSPVSVYLKQERREAIARQVESAILYRTNKLPVSKIELYTRYTSVLWRMCNEYEVKVPPVSRWPAGVKLP</sequence>
<dbReference type="SMART" id="SM00757">
    <property type="entry name" value="CRA"/>
    <property type="match status" value="1"/>
</dbReference>
<dbReference type="PROSITE" id="PS50896">
    <property type="entry name" value="LISH"/>
    <property type="match status" value="1"/>
</dbReference>
<organism evidence="2 3">
    <name type="scientific">Cristinia sonorae</name>
    <dbReference type="NCBI Taxonomy" id="1940300"/>
    <lineage>
        <taxon>Eukaryota</taxon>
        <taxon>Fungi</taxon>
        <taxon>Dikarya</taxon>
        <taxon>Basidiomycota</taxon>
        <taxon>Agaricomycotina</taxon>
        <taxon>Agaricomycetes</taxon>
        <taxon>Agaricomycetidae</taxon>
        <taxon>Agaricales</taxon>
        <taxon>Pleurotineae</taxon>
        <taxon>Stephanosporaceae</taxon>
        <taxon>Cristinia</taxon>
    </lineage>
</organism>
<dbReference type="PANTHER" id="PTHR12864">
    <property type="entry name" value="RAN BINDING PROTEIN 9-RELATED"/>
    <property type="match status" value="1"/>
</dbReference>